<dbReference type="Pfam" id="PF00583">
    <property type="entry name" value="Acetyltransf_1"/>
    <property type="match status" value="1"/>
</dbReference>
<dbReference type="Gene3D" id="3.40.630.30">
    <property type="match status" value="1"/>
</dbReference>
<dbReference type="PANTHER" id="PTHR43877">
    <property type="entry name" value="AMINOALKYLPHOSPHONATE N-ACETYLTRANSFERASE-RELATED-RELATED"/>
    <property type="match status" value="1"/>
</dbReference>
<dbReference type="InterPro" id="IPR050832">
    <property type="entry name" value="Bact_Acetyltransf"/>
</dbReference>
<evidence type="ECO:0000259" key="3">
    <source>
        <dbReference type="PROSITE" id="PS51186"/>
    </source>
</evidence>
<evidence type="ECO:0000313" key="5">
    <source>
        <dbReference type="Proteomes" id="UP000199183"/>
    </source>
</evidence>
<dbReference type="InterPro" id="IPR000182">
    <property type="entry name" value="GNAT_dom"/>
</dbReference>
<dbReference type="GO" id="GO:0016747">
    <property type="term" value="F:acyltransferase activity, transferring groups other than amino-acyl groups"/>
    <property type="evidence" value="ECO:0007669"/>
    <property type="project" value="InterPro"/>
</dbReference>
<dbReference type="RefSeq" id="WP_091185113.1">
    <property type="nucleotide sequence ID" value="NZ_FNRY01000001.1"/>
</dbReference>
<protein>
    <submittedName>
        <fullName evidence="4">Acetyltransferase (GNAT) family protein</fullName>
    </submittedName>
</protein>
<dbReference type="InterPro" id="IPR016181">
    <property type="entry name" value="Acyl_CoA_acyltransferase"/>
</dbReference>
<keyword evidence="1 4" id="KW-0808">Transferase</keyword>
<evidence type="ECO:0000313" key="4">
    <source>
        <dbReference type="EMBL" id="SEC09862.1"/>
    </source>
</evidence>
<evidence type="ECO:0000256" key="2">
    <source>
        <dbReference type="ARBA" id="ARBA00023315"/>
    </source>
</evidence>
<sequence length="152" mass="16577">MPQLIERATTSVEAQSLLDSYFAQRAAEFPGGGYVVTRPKPESFVPPAGVFLVLVDDDGSAIGCGGIRSLTPDRYEVKHLYLRPETRGRGLGRLILDELERRARGFGATEAVLDTNASLAAAGGLYRSNGYASIEPYNDNPNATHWYSKRLD</sequence>
<dbReference type="SUPFAM" id="SSF55729">
    <property type="entry name" value="Acyl-CoA N-acyltransferases (Nat)"/>
    <property type="match status" value="1"/>
</dbReference>
<name>A0A1H4PRM1_9MICO</name>
<dbReference type="Proteomes" id="UP000199183">
    <property type="component" value="Unassembled WGS sequence"/>
</dbReference>
<feature type="domain" description="N-acetyltransferase" evidence="3">
    <location>
        <begin position="8"/>
        <end position="152"/>
    </location>
</feature>
<dbReference type="CDD" id="cd04301">
    <property type="entry name" value="NAT_SF"/>
    <property type="match status" value="1"/>
</dbReference>
<dbReference type="OrthoDB" id="3174517at2"/>
<accession>A0A1H4PRM1</accession>
<keyword evidence="2" id="KW-0012">Acyltransferase</keyword>
<dbReference type="PROSITE" id="PS51186">
    <property type="entry name" value="GNAT"/>
    <property type="match status" value="1"/>
</dbReference>
<dbReference type="STRING" id="640635.SAMN04489806_2589"/>
<keyword evidence="5" id="KW-1185">Reference proteome</keyword>
<gene>
    <name evidence="4" type="ORF">SAMN04489806_2589</name>
</gene>
<evidence type="ECO:0000256" key="1">
    <source>
        <dbReference type="ARBA" id="ARBA00022679"/>
    </source>
</evidence>
<dbReference type="EMBL" id="FNRY01000001">
    <property type="protein sequence ID" value="SEC09862.1"/>
    <property type="molecule type" value="Genomic_DNA"/>
</dbReference>
<organism evidence="4 5">
    <name type="scientific">Paramicrobacterium humi</name>
    <dbReference type="NCBI Taxonomy" id="640635"/>
    <lineage>
        <taxon>Bacteria</taxon>
        <taxon>Bacillati</taxon>
        <taxon>Actinomycetota</taxon>
        <taxon>Actinomycetes</taxon>
        <taxon>Micrococcales</taxon>
        <taxon>Microbacteriaceae</taxon>
        <taxon>Paramicrobacterium</taxon>
    </lineage>
</organism>
<dbReference type="PANTHER" id="PTHR43877:SF2">
    <property type="entry name" value="AMINOALKYLPHOSPHONATE N-ACETYLTRANSFERASE-RELATED"/>
    <property type="match status" value="1"/>
</dbReference>
<proteinExistence type="predicted"/>
<dbReference type="AlphaFoldDB" id="A0A1H4PRM1"/>
<reference evidence="4 5" key="1">
    <citation type="submission" date="2016-10" db="EMBL/GenBank/DDBJ databases">
        <authorList>
            <person name="de Groot N.N."/>
        </authorList>
    </citation>
    <scope>NUCLEOTIDE SEQUENCE [LARGE SCALE GENOMIC DNA]</scope>
    <source>
        <strain evidence="4 5">DSM 21799</strain>
    </source>
</reference>